<dbReference type="HOGENOM" id="CLU_074876_1_0_1"/>
<proteinExistence type="predicted"/>
<dbReference type="Gene3D" id="3.40.630.30">
    <property type="match status" value="1"/>
</dbReference>
<dbReference type="PANTHER" id="PTHR42791:SF1">
    <property type="entry name" value="N-ACETYLTRANSFERASE DOMAIN-CONTAINING PROTEIN"/>
    <property type="match status" value="1"/>
</dbReference>
<dbReference type="GO" id="GO:0016747">
    <property type="term" value="F:acyltransferase activity, transferring groups other than amino-acyl groups"/>
    <property type="evidence" value="ECO:0007669"/>
    <property type="project" value="InterPro"/>
</dbReference>
<dbReference type="InterPro" id="IPR052523">
    <property type="entry name" value="Trichothecene_AcTrans"/>
</dbReference>
<protein>
    <recommendedName>
        <fullName evidence="1">N-acetyltransferase domain-containing protein</fullName>
    </recommendedName>
</protein>
<evidence type="ECO:0000259" key="1">
    <source>
        <dbReference type="PROSITE" id="PS51186"/>
    </source>
</evidence>
<evidence type="ECO:0000313" key="2">
    <source>
        <dbReference type="EMBL" id="EMD40903.1"/>
    </source>
</evidence>
<dbReference type="PROSITE" id="PS51186">
    <property type="entry name" value="GNAT"/>
    <property type="match status" value="1"/>
</dbReference>
<dbReference type="PANTHER" id="PTHR42791">
    <property type="entry name" value="GNAT FAMILY ACETYLTRANSFERASE"/>
    <property type="match status" value="1"/>
</dbReference>
<dbReference type="Proteomes" id="UP000016930">
    <property type="component" value="Unassembled WGS sequence"/>
</dbReference>
<dbReference type="CDD" id="cd04301">
    <property type="entry name" value="NAT_SF"/>
    <property type="match status" value="1"/>
</dbReference>
<dbReference type="InterPro" id="IPR000182">
    <property type="entry name" value="GNAT_dom"/>
</dbReference>
<dbReference type="Pfam" id="PF13508">
    <property type="entry name" value="Acetyltransf_7"/>
    <property type="match status" value="1"/>
</dbReference>
<evidence type="ECO:0000313" key="3">
    <source>
        <dbReference type="Proteomes" id="UP000016930"/>
    </source>
</evidence>
<dbReference type="SUPFAM" id="SSF55729">
    <property type="entry name" value="Acyl-CoA N-acyltransferases (Nat)"/>
    <property type="match status" value="1"/>
</dbReference>
<sequence length="261" mass="29579">MPSGNQDVYDLAPGSGALRLFEAEPLTHKHIPNVIQSIHDALDPDPLQRYLLDTPDKDKARFPRKREDAWNTLFCSQYIRKHRAYTVNGGDAIVVYDPAPNDEGSADGPLQRFLDKITGYLIGALDLWKSPQQKEREQEFYVKQRAVAEKVIGDQIKEMVVLRALATAPEKQGRGYGSMLVRVVTAFADDRGRSTWVTSSNVDNTGFYESFGFKVVGEVRMGEENPTWNKAPVIVRIMVRPPTQFTFKPYYEKLQEKGQLV</sequence>
<name>M2QUZ9_CERS8</name>
<dbReference type="AlphaFoldDB" id="M2QUZ9"/>
<organism evidence="2 3">
    <name type="scientific">Ceriporiopsis subvermispora (strain B)</name>
    <name type="common">White-rot fungus</name>
    <name type="synonym">Gelatoporia subvermispora</name>
    <dbReference type="NCBI Taxonomy" id="914234"/>
    <lineage>
        <taxon>Eukaryota</taxon>
        <taxon>Fungi</taxon>
        <taxon>Dikarya</taxon>
        <taxon>Basidiomycota</taxon>
        <taxon>Agaricomycotina</taxon>
        <taxon>Agaricomycetes</taxon>
        <taxon>Polyporales</taxon>
        <taxon>Gelatoporiaceae</taxon>
        <taxon>Gelatoporia</taxon>
    </lineage>
</organism>
<dbReference type="STRING" id="914234.M2QUZ9"/>
<keyword evidence="3" id="KW-1185">Reference proteome</keyword>
<dbReference type="OrthoDB" id="2744543at2759"/>
<accession>M2QUZ9</accession>
<dbReference type="EMBL" id="KB445792">
    <property type="protein sequence ID" value="EMD40903.1"/>
    <property type="molecule type" value="Genomic_DNA"/>
</dbReference>
<reference evidence="2 3" key="1">
    <citation type="journal article" date="2012" name="Proc. Natl. Acad. Sci. U.S.A.">
        <title>Comparative genomics of Ceriporiopsis subvermispora and Phanerochaete chrysosporium provide insight into selective ligninolysis.</title>
        <authorList>
            <person name="Fernandez-Fueyo E."/>
            <person name="Ruiz-Duenas F.J."/>
            <person name="Ferreira P."/>
            <person name="Floudas D."/>
            <person name="Hibbett D.S."/>
            <person name="Canessa P."/>
            <person name="Larrondo L.F."/>
            <person name="James T.Y."/>
            <person name="Seelenfreund D."/>
            <person name="Lobos S."/>
            <person name="Polanco R."/>
            <person name="Tello M."/>
            <person name="Honda Y."/>
            <person name="Watanabe T."/>
            <person name="Watanabe T."/>
            <person name="Ryu J.S."/>
            <person name="Kubicek C.P."/>
            <person name="Schmoll M."/>
            <person name="Gaskell J."/>
            <person name="Hammel K.E."/>
            <person name="St John F.J."/>
            <person name="Vanden Wymelenberg A."/>
            <person name="Sabat G."/>
            <person name="Splinter BonDurant S."/>
            <person name="Syed K."/>
            <person name="Yadav J.S."/>
            <person name="Doddapaneni H."/>
            <person name="Subramanian V."/>
            <person name="Lavin J.L."/>
            <person name="Oguiza J.A."/>
            <person name="Perez G."/>
            <person name="Pisabarro A.G."/>
            <person name="Ramirez L."/>
            <person name="Santoyo F."/>
            <person name="Master E."/>
            <person name="Coutinho P.M."/>
            <person name="Henrissat B."/>
            <person name="Lombard V."/>
            <person name="Magnuson J.K."/>
            <person name="Kuees U."/>
            <person name="Hori C."/>
            <person name="Igarashi K."/>
            <person name="Samejima M."/>
            <person name="Held B.W."/>
            <person name="Barry K.W."/>
            <person name="LaButti K.M."/>
            <person name="Lapidus A."/>
            <person name="Lindquist E.A."/>
            <person name="Lucas S.M."/>
            <person name="Riley R."/>
            <person name="Salamov A.A."/>
            <person name="Hoffmeister D."/>
            <person name="Schwenk D."/>
            <person name="Hadar Y."/>
            <person name="Yarden O."/>
            <person name="de Vries R.P."/>
            <person name="Wiebenga A."/>
            <person name="Stenlid J."/>
            <person name="Eastwood D."/>
            <person name="Grigoriev I.V."/>
            <person name="Berka R.M."/>
            <person name="Blanchette R.A."/>
            <person name="Kersten P."/>
            <person name="Martinez A.T."/>
            <person name="Vicuna R."/>
            <person name="Cullen D."/>
        </authorList>
    </citation>
    <scope>NUCLEOTIDE SEQUENCE [LARGE SCALE GENOMIC DNA]</scope>
    <source>
        <strain evidence="2 3">B</strain>
    </source>
</reference>
<gene>
    <name evidence="2" type="ORF">CERSUDRAFT_80554</name>
</gene>
<feature type="domain" description="N-acetyltransferase" evidence="1">
    <location>
        <begin position="48"/>
        <end position="234"/>
    </location>
</feature>
<dbReference type="InterPro" id="IPR016181">
    <property type="entry name" value="Acyl_CoA_acyltransferase"/>
</dbReference>